<dbReference type="GO" id="GO:0000160">
    <property type="term" value="P:phosphorelay signal transduction system"/>
    <property type="evidence" value="ECO:0007669"/>
    <property type="project" value="InterPro"/>
</dbReference>
<comment type="caution">
    <text evidence="4">The sequence shown here is derived from an EMBL/GenBank/DDBJ whole genome shotgun (WGS) entry which is preliminary data.</text>
</comment>
<organism evidence="4 5">
    <name type="scientific">Candidatus Ghiorseimicrobium undicola</name>
    <dbReference type="NCBI Taxonomy" id="1974746"/>
    <lineage>
        <taxon>Bacteria</taxon>
        <taxon>Pseudomonadati</taxon>
        <taxon>Candidatus Omnitrophota</taxon>
        <taxon>Candidatus Ghiorseimicrobium</taxon>
    </lineage>
</organism>
<evidence type="ECO:0000259" key="3">
    <source>
        <dbReference type="PROSITE" id="PS50110"/>
    </source>
</evidence>
<dbReference type="PANTHER" id="PTHR44591">
    <property type="entry name" value="STRESS RESPONSE REGULATOR PROTEIN 1"/>
    <property type="match status" value="1"/>
</dbReference>
<dbReference type="Proteomes" id="UP000229641">
    <property type="component" value="Unassembled WGS sequence"/>
</dbReference>
<protein>
    <recommendedName>
        <fullName evidence="3">Response regulatory domain-containing protein</fullName>
    </recommendedName>
</protein>
<dbReference type="EMBL" id="PCWA01000092">
    <property type="protein sequence ID" value="PIQ88707.1"/>
    <property type="molecule type" value="Genomic_DNA"/>
</dbReference>
<gene>
    <name evidence="4" type="ORF">COV72_07200</name>
</gene>
<keyword evidence="1 2" id="KW-0597">Phosphoprotein</keyword>
<dbReference type="InterPro" id="IPR001789">
    <property type="entry name" value="Sig_transdc_resp-reg_receiver"/>
</dbReference>
<name>A0A2H0LWG9_9BACT</name>
<dbReference type="PANTHER" id="PTHR44591:SF3">
    <property type="entry name" value="RESPONSE REGULATORY DOMAIN-CONTAINING PROTEIN"/>
    <property type="match status" value="1"/>
</dbReference>
<dbReference type="SMART" id="SM00448">
    <property type="entry name" value="REC"/>
    <property type="match status" value="1"/>
</dbReference>
<dbReference type="Gene3D" id="3.40.50.2300">
    <property type="match status" value="1"/>
</dbReference>
<dbReference type="AlphaFoldDB" id="A0A2H0LWG9"/>
<proteinExistence type="predicted"/>
<dbReference type="InterPro" id="IPR050595">
    <property type="entry name" value="Bact_response_regulator"/>
</dbReference>
<reference evidence="4 5" key="1">
    <citation type="submission" date="2017-09" db="EMBL/GenBank/DDBJ databases">
        <title>Depth-based differentiation of microbial function through sediment-hosted aquifers and enrichment of novel symbionts in the deep terrestrial subsurface.</title>
        <authorList>
            <person name="Probst A.J."/>
            <person name="Ladd B."/>
            <person name="Jarett J.K."/>
            <person name="Geller-Mcgrath D.E."/>
            <person name="Sieber C.M."/>
            <person name="Emerson J.B."/>
            <person name="Anantharaman K."/>
            <person name="Thomas B.C."/>
            <person name="Malmstrom R."/>
            <person name="Stieglmeier M."/>
            <person name="Klingl A."/>
            <person name="Woyke T."/>
            <person name="Ryan C.M."/>
            <person name="Banfield J.F."/>
        </authorList>
    </citation>
    <scope>NUCLEOTIDE SEQUENCE [LARGE SCALE GENOMIC DNA]</scope>
    <source>
        <strain evidence="4">CG11_big_fil_rev_8_21_14_0_20_42_13</strain>
    </source>
</reference>
<evidence type="ECO:0000313" key="5">
    <source>
        <dbReference type="Proteomes" id="UP000229641"/>
    </source>
</evidence>
<dbReference type="InterPro" id="IPR011006">
    <property type="entry name" value="CheY-like_superfamily"/>
</dbReference>
<feature type="domain" description="Response regulatory" evidence="3">
    <location>
        <begin position="7"/>
        <end position="122"/>
    </location>
</feature>
<dbReference type="Pfam" id="PF00072">
    <property type="entry name" value="Response_reg"/>
    <property type="match status" value="1"/>
</dbReference>
<accession>A0A2H0LWG9</accession>
<evidence type="ECO:0000313" key="4">
    <source>
        <dbReference type="EMBL" id="PIQ88707.1"/>
    </source>
</evidence>
<evidence type="ECO:0000256" key="1">
    <source>
        <dbReference type="ARBA" id="ARBA00022553"/>
    </source>
</evidence>
<feature type="modified residue" description="4-aspartylphosphate" evidence="2">
    <location>
        <position position="56"/>
    </location>
</feature>
<dbReference type="PROSITE" id="PS50110">
    <property type="entry name" value="RESPONSE_REGULATORY"/>
    <property type="match status" value="1"/>
</dbReference>
<sequence length="124" mass="13936">MVEQKIKIIVVDDEASVRDVIGSYFTVKGFEVFTAESGEKALPIIIEKKPEIMLLDLNLIGMTGLELLKLVREFNKTIKTIMITGSDISFKDDPRVQQLNITDFIQKPVTVSKLKEAVKKALEP</sequence>
<dbReference type="SUPFAM" id="SSF52172">
    <property type="entry name" value="CheY-like"/>
    <property type="match status" value="1"/>
</dbReference>
<evidence type="ECO:0000256" key="2">
    <source>
        <dbReference type="PROSITE-ProRule" id="PRU00169"/>
    </source>
</evidence>